<gene>
    <name evidence="2" type="ORF">DFH07DRAFT_778964</name>
</gene>
<comment type="caution">
    <text evidence="2">The sequence shown here is derived from an EMBL/GenBank/DDBJ whole genome shotgun (WGS) entry which is preliminary data.</text>
</comment>
<feature type="compositionally biased region" description="Polar residues" evidence="1">
    <location>
        <begin position="1"/>
        <end position="28"/>
    </location>
</feature>
<keyword evidence="3" id="KW-1185">Reference proteome</keyword>
<evidence type="ECO:0000256" key="1">
    <source>
        <dbReference type="SAM" id="MobiDB-lite"/>
    </source>
</evidence>
<name>A0AAD7IAJ7_9AGAR</name>
<dbReference type="Proteomes" id="UP001215280">
    <property type="component" value="Unassembled WGS sequence"/>
</dbReference>
<accession>A0AAD7IAJ7</accession>
<dbReference type="EMBL" id="JARJLG010000136">
    <property type="protein sequence ID" value="KAJ7738678.1"/>
    <property type="molecule type" value="Genomic_DNA"/>
</dbReference>
<feature type="compositionally biased region" description="Polar residues" evidence="1">
    <location>
        <begin position="42"/>
        <end position="63"/>
    </location>
</feature>
<sequence>MHHSVTAGTCSPSVATTHSTTEASTQKRGSPDSGGKTRTRSGEAQHTSSVRADSTSTSAPMLQNQDLVFQRTPTTPMDAGCGHVLRGACVIVDARGRGVCAGTRILNDGRGRSYVAWLQFQYDNRLSSYPIQVARVYTAGGAMVAVGRSSRECKRITPNWEVICITAITRPSRIPATSSPVVHQNRRVFDASNPLFNYCEHLYSL</sequence>
<feature type="region of interest" description="Disordered" evidence="1">
    <location>
        <begin position="1"/>
        <end position="63"/>
    </location>
</feature>
<organism evidence="2 3">
    <name type="scientific">Mycena maculata</name>
    <dbReference type="NCBI Taxonomy" id="230809"/>
    <lineage>
        <taxon>Eukaryota</taxon>
        <taxon>Fungi</taxon>
        <taxon>Dikarya</taxon>
        <taxon>Basidiomycota</taxon>
        <taxon>Agaricomycotina</taxon>
        <taxon>Agaricomycetes</taxon>
        <taxon>Agaricomycetidae</taxon>
        <taxon>Agaricales</taxon>
        <taxon>Marasmiineae</taxon>
        <taxon>Mycenaceae</taxon>
        <taxon>Mycena</taxon>
    </lineage>
</organism>
<dbReference type="AlphaFoldDB" id="A0AAD7IAJ7"/>
<reference evidence="2" key="1">
    <citation type="submission" date="2023-03" db="EMBL/GenBank/DDBJ databases">
        <title>Massive genome expansion in bonnet fungi (Mycena s.s.) driven by repeated elements and novel gene families across ecological guilds.</title>
        <authorList>
            <consortium name="Lawrence Berkeley National Laboratory"/>
            <person name="Harder C.B."/>
            <person name="Miyauchi S."/>
            <person name="Viragh M."/>
            <person name="Kuo A."/>
            <person name="Thoen E."/>
            <person name="Andreopoulos B."/>
            <person name="Lu D."/>
            <person name="Skrede I."/>
            <person name="Drula E."/>
            <person name="Henrissat B."/>
            <person name="Morin E."/>
            <person name="Kohler A."/>
            <person name="Barry K."/>
            <person name="LaButti K."/>
            <person name="Morin E."/>
            <person name="Salamov A."/>
            <person name="Lipzen A."/>
            <person name="Mereny Z."/>
            <person name="Hegedus B."/>
            <person name="Baldrian P."/>
            <person name="Stursova M."/>
            <person name="Weitz H."/>
            <person name="Taylor A."/>
            <person name="Grigoriev I.V."/>
            <person name="Nagy L.G."/>
            <person name="Martin F."/>
            <person name="Kauserud H."/>
        </authorList>
    </citation>
    <scope>NUCLEOTIDE SEQUENCE</scope>
    <source>
        <strain evidence="2">CBHHK188m</strain>
    </source>
</reference>
<evidence type="ECO:0000313" key="2">
    <source>
        <dbReference type="EMBL" id="KAJ7738678.1"/>
    </source>
</evidence>
<evidence type="ECO:0000313" key="3">
    <source>
        <dbReference type="Proteomes" id="UP001215280"/>
    </source>
</evidence>
<protein>
    <submittedName>
        <fullName evidence="2">Uncharacterized protein</fullName>
    </submittedName>
</protein>
<proteinExistence type="predicted"/>